<proteinExistence type="predicted"/>
<gene>
    <name evidence="1" type="ORF">TM448B02573_0015</name>
</gene>
<dbReference type="EMBL" id="MT144926">
    <property type="protein sequence ID" value="QJI01481.1"/>
    <property type="molecule type" value="Genomic_DNA"/>
</dbReference>
<sequence>MGYGKGKEVRKHKGVCPILALFGVANSNSGYSPSLTDPSRNWIKQICIEKCPLPDCLEGYSNKEDNKKFCLSRSELITVIQNIIKLVKERRRGKG</sequence>
<name>A0A6M3XU07_9ZZZZ</name>
<evidence type="ECO:0000313" key="1">
    <source>
        <dbReference type="EMBL" id="QJI01481.1"/>
    </source>
</evidence>
<reference evidence="1" key="1">
    <citation type="submission" date="2020-03" db="EMBL/GenBank/DDBJ databases">
        <title>The deep terrestrial virosphere.</title>
        <authorList>
            <person name="Holmfeldt K."/>
            <person name="Nilsson E."/>
            <person name="Simone D."/>
            <person name="Lopez-Fernandez M."/>
            <person name="Wu X."/>
            <person name="de Brujin I."/>
            <person name="Lundin D."/>
            <person name="Andersson A."/>
            <person name="Bertilsson S."/>
            <person name="Dopson M."/>
        </authorList>
    </citation>
    <scope>NUCLEOTIDE SEQUENCE</scope>
    <source>
        <strain evidence="1">TM448B02573</strain>
    </source>
</reference>
<organism evidence="1">
    <name type="scientific">viral metagenome</name>
    <dbReference type="NCBI Taxonomy" id="1070528"/>
    <lineage>
        <taxon>unclassified sequences</taxon>
        <taxon>metagenomes</taxon>
        <taxon>organismal metagenomes</taxon>
    </lineage>
</organism>
<dbReference type="AlphaFoldDB" id="A0A6M3XU07"/>
<accession>A0A6M3XU07</accession>
<protein>
    <submittedName>
        <fullName evidence="1">Uncharacterized protein</fullName>
    </submittedName>
</protein>